<evidence type="ECO:0000313" key="1">
    <source>
        <dbReference type="EMBL" id="SFI31059.1"/>
    </source>
</evidence>
<organism evidence="1 2">
    <name type="scientific">Nocardioides psychrotolerans</name>
    <dbReference type="NCBI Taxonomy" id="1005945"/>
    <lineage>
        <taxon>Bacteria</taxon>
        <taxon>Bacillati</taxon>
        <taxon>Actinomycetota</taxon>
        <taxon>Actinomycetes</taxon>
        <taxon>Propionibacteriales</taxon>
        <taxon>Nocardioidaceae</taxon>
        <taxon>Nocardioides</taxon>
    </lineage>
</organism>
<reference evidence="1 2" key="1">
    <citation type="submission" date="2016-10" db="EMBL/GenBank/DDBJ databases">
        <authorList>
            <person name="de Groot N.N."/>
        </authorList>
    </citation>
    <scope>NUCLEOTIDE SEQUENCE [LARGE SCALE GENOMIC DNA]</scope>
    <source>
        <strain evidence="1 2">CGMCC 1.11156</strain>
    </source>
</reference>
<evidence type="ECO:0000313" key="2">
    <source>
        <dbReference type="Proteomes" id="UP000198649"/>
    </source>
</evidence>
<name>A0A1I3H5Z6_9ACTN</name>
<dbReference type="STRING" id="1005945.SAMN05216561_10745"/>
<dbReference type="OrthoDB" id="9986267at2"/>
<keyword evidence="2" id="KW-1185">Reference proteome</keyword>
<dbReference type="EMBL" id="FOQG01000007">
    <property type="protein sequence ID" value="SFI31059.1"/>
    <property type="molecule type" value="Genomic_DNA"/>
</dbReference>
<sequence>MTAVAVYARVLDGDHLWLAVPAPTGETLAVRGGPDGELPVPTEHRDGLAVARLDVAALLGGVDADKVVLTFALDGETVTWDGGPMVGPTKVPPTRDGRWQLRAFAADGELRVARTRADAACVVDGIEHDGDVVTLGLSIADGVLVALDESTEIGRVAVVDGRAVLDASLVVPDGVVARLAVRSGDLDVPVVRRERDLKRANFAVVLPATAGGRLQWQPDGQLAIAGGAGA</sequence>
<proteinExistence type="predicted"/>
<dbReference type="Proteomes" id="UP000198649">
    <property type="component" value="Unassembled WGS sequence"/>
</dbReference>
<gene>
    <name evidence="1" type="ORF">SAMN05216561_10745</name>
</gene>
<accession>A0A1I3H5Z6</accession>
<protein>
    <submittedName>
        <fullName evidence="1">Uncharacterized protein</fullName>
    </submittedName>
</protein>
<dbReference type="RefSeq" id="WP_091112762.1">
    <property type="nucleotide sequence ID" value="NZ_BKAF01000008.1"/>
</dbReference>
<dbReference type="AlphaFoldDB" id="A0A1I3H5Z6"/>